<dbReference type="RefSeq" id="WP_188383656.1">
    <property type="nucleotide sequence ID" value="NZ_BMEY01000004.1"/>
</dbReference>
<organism evidence="6 7">
    <name type="scientific">Ornithinibacillus halotolerans</name>
    <dbReference type="NCBI Taxonomy" id="1274357"/>
    <lineage>
        <taxon>Bacteria</taxon>
        <taxon>Bacillati</taxon>
        <taxon>Bacillota</taxon>
        <taxon>Bacilli</taxon>
        <taxon>Bacillales</taxon>
        <taxon>Bacillaceae</taxon>
        <taxon>Ornithinibacillus</taxon>
    </lineage>
</organism>
<dbReference type="AlphaFoldDB" id="A0A916W5X3"/>
<name>A0A916W5X3_9BACI</name>
<comment type="similarity">
    <text evidence="1 4">Belongs to the GTP cyclohydrolase I type 2/NIF3 family.</text>
</comment>
<proteinExistence type="inferred from homology"/>
<evidence type="ECO:0000256" key="1">
    <source>
        <dbReference type="ARBA" id="ARBA00006964"/>
    </source>
</evidence>
<keyword evidence="7" id="KW-1185">Reference proteome</keyword>
<dbReference type="InterPro" id="IPR015867">
    <property type="entry name" value="N-reg_PII/ATP_PRibTrfase_C"/>
</dbReference>
<dbReference type="FunFam" id="3.30.70.120:FF:000006">
    <property type="entry name" value="GTP cyclohydrolase 1 type 2 homolog"/>
    <property type="match status" value="1"/>
</dbReference>
<dbReference type="EMBL" id="BMEY01000004">
    <property type="protein sequence ID" value="GGA68522.1"/>
    <property type="molecule type" value="Genomic_DNA"/>
</dbReference>
<feature type="binding site" evidence="5">
    <location>
        <position position="336"/>
    </location>
    <ligand>
        <name>a divalent metal cation</name>
        <dbReference type="ChEBI" id="CHEBI:60240"/>
        <label>1</label>
    </ligand>
</feature>
<evidence type="ECO:0000256" key="2">
    <source>
        <dbReference type="ARBA" id="ARBA00022112"/>
    </source>
</evidence>
<accession>A0A916W5X3</accession>
<dbReference type="Gene3D" id="3.30.70.120">
    <property type="match status" value="1"/>
</dbReference>
<dbReference type="Pfam" id="PF01784">
    <property type="entry name" value="DUF34_NIF3"/>
    <property type="match status" value="1"/>
</dbReference>
<dbReference type="Gene3D" id="3.40.1390.30">
    <property type="entry name" value="NIF3 (NGG1p interacting factor 3)-like"/>
    <property type="match status" value="1"/>
</dbReference>
<dbReference type="FunFam" id="3.40.1390.30:FF:000001">
    <property type="entry name" value="GTP cyclohydrolase 1 type 2"/>
    <property type="match status" value="1"/>
</dbReference>
<dbReference type="NCBIfam" id="TIGR00486">
    <property type="entry name" value="YbgI_SA1388"/>
    <property type="match status" value="1"/>
</dbReference>
<evidence type="ECO:0000256" key="5">
    <source>
        <dbReference type="PIRSR" id="PIRSR602678-1"/>
    </source>
</evidence>
<dbReference type="SUPFAM" id="SSF102705">
    <property type="entry name" value="NIF3 (NGG1p interacting factor 3)-like"/>
    <property type="match status" value="1"/>
</dbReference>
<keyword evidence="3 4" id="KW-0479">Metal-binding</keyword>
<evidence type="ECO:0000313" key="6">
    <source>
        <dbReference type="EMBL" id="GGA68522.1"/>
    </source>
</evidence>
<dbReference type="InterPro" id="IPR017221">
    <property type="entry name" value="DUF34/NIF3_bac"/>
</dbReference>
<evidence type="ECO:0000256" key="3">
    <source>
        <dbReference type="ARBA" id="ARBA00022723"/>
    </source>
</evidence>
<dbReference type="GO" id="GO:0005737">
    <property type="term" value="C:cytoplasm"/>
    <property type="evidence" value="ECO:0007669"/>
    <property type="project" value="TreeGrafter"/>
</dbReference>
<feature type="binding site" evidence="5">
    <location>
        <position position="333"/>
    </location>
    <ligand>
        <name>a divalent metal cation</name>
        <dbReference type="ChEBI" id="CHEBI:60240"/>
        <label>1</label>
    </ligand>
</feature>
<dbReference type="InterPro" id="IPR036069">
    <property type="entry name" value="DUF34/NIF3_sf"/>
</dbReference>
<reference evidence="6" key="2">
    <citation type="submission" date="2020-09" db="EMBL/GenBank/DDBJ databases">
        <authorList>
            <person name="Sun Q."/>
            <person name="Zhou Y."/>
        </authorList>
    </citation>
    <scope>NUCLEOTIDE SEQUENCE</scope>
    <source>
        <strain evidence="6">CGMCC 1.12408</strain>
    </source>
</reference>
<dbReference type="Proteomes" id="UP000613512">
    <property type="component" value="Unassembled WGS sequence"/>
</dbReference>
<evidence type="ECO:0000313" key="7">
    <source>
        <dbReference type="Proteomes" id="UP000613512"/>
    </source>
</evidence>
<dbReference type="PANTHER" id="PTHR13799:SF14">
    <property type="entry name" value="GTP CYCLOHYDROLASE 1 TYPE 2 HOMOLOG"/>
    <property type="match status" value="1"/>
</dbReference>
<dbReference type="PIRSF" id="PIRSF037489">
    <property type="entry name" value="UCP037489_NIF3_YqfO"/>
    <property type="match status" value="1"/>
</dbReference>
<feature type="binding site" evidence="5">
    <location>
        <position position="69"/>
    </location>
    <ligand>
        <name>a divalent metal cation</name>
        <dbReference type="ChEBI" id="CHEBI:60240"/>
        <label>1</label>
    </ligand>
</feature>
<sequence length="369" mass="41032">MGKTVTNSDVFKLIEAWAPKNLAYDWDNVGLQIGSHNQPVRKIMVTLDVIESVVDEAIENKVDLIIAHHPLLFKPLNQLNLDTWKGRIIHKLIANNITVYAAHTNLDIADGGVNDMLCEVLGINNKEILKTEGEKFLYKLAVYVPETHLNQVVDALSKEGAGHLGNYSHCTFQTKGTGTFMPLADAEPFIGKQNELEKVKEVKVETIVKESILPNVIDSVIAAHPYEEVAYDVYPLKMDGEKLGIGRIGTINEEMSLDSFVDHVKNSLGLSHVKVSGNLSKRINRVAVLGGSGEKYIYHALRQKADVLITGDMTFHFAQEAIELGLAVIDAGHYIEQIMKTGTQKYLQDKLTNVDIIISETNTDPFQYR</sequence>
<gene>
    <name evidence="6" type="ORF">GCM10008025_10640</name>
</gene>
<evidence type="ECO:0000256" key="4">
    <source>
        <dbReference type="PIRNR" id="PIRNR037489"/>
    </source>
</evidence>
<protein>
    <recommendedName>
        <fullName evidence="2 4">GTP cyclohydrolase 1 type 2 homolog</fullName>
    </recommendedName>
</protein>
<feature type="binding site" evidence="5">
    <location>
        <position position="68"/>
    </location>
    <ligand>
        <name>a divalent metal cation</name>
        <dbReference type="ChEBI" id="CHEBI:60240"/>
        <label>1</label>
    </ligand>
</feature>
<reference evidence="6" key="1">
    <citation type="journal article" date="2014" name="Int. J. Syst. Evol. Microbiol.">
        <title>Complete genome sequence of Corynebacterium casei LMG S-19264T (=DSM 44701T), isolated from a smear-ripened cheese.</title>
        <authorList>
            <consortium name="US DOE Joint Genome Institute (JGI-PGF)"/>
            <person name="Walter F."/>
            <person name="Albersmeier A."/>
            <person name="Kalinowski J."/>
            <person name="Ruckert C."/>
        </authorList>
    </citation>
    <scope>NUCLEOTIDE SEQUENCE</scope>
    <source>
        <strain evidence="6">CGMCC 1.12408</strain>
    </source>
</reference>
<dbReference type="PANTHER" id="PTHR13799">
    <property type="entry name" value="NGG1 INTERACTING FACTOR 3"/>
    <property type="match status" value="1"/>
</dbReference>
<feature type="binding site" evidence="5">
    <location>
        <position position="107"/>
    </location>
    <ligand>
        <name>a divalent metal cation</name>
        <dbReference type="ChEBI" id="CHEBI:60240"/>
        <label>1</label>
    </ligand>
</feature>
<comment type="caution">
    <text evidence="6">The sequence shown here is derived from an EMBL/GenBank/DDBJ whole genome shotgun (WGS) entry which is preliminary data.</text>
</comment>
<dbReference type="GO" id="GO:0046872">
    <property type="term" value="F:metal ion binding"/>
    <property type="evidence" value="ECO:0007669"/>
    <property type="project" value="UniProtKB-UniRule"/>
</dbReference>
<dbReference type="InterPro" id="IPR002678">
    <property type="entry name" value="DUF34/NIF3"/>
</dbReference>